<feature type="region of interest" description="Disordered" evidence="1">
    <location>
        <begin position="563"/>
        <end position="587"/>
    </location>
</feature>
<feature type="compositionally biased region" description="Basic and acidic residues" evidence="1">
    <location>
        <begin position="496"/>
        <end position="514"/>
    </location>
</feature>
<name>A0A668TTQ3_OREAU</name>
<dbReference type="InterPro" id="IPR001849">
    <property type="entry name" value="PH_domain"/>
</dbReference>
<reference evidence="3" key="2">
    <citation type="submission" date="2025-09" db="UniProtKB">
        <authorList>
            <consortium name="Ensembl"/>
        </authorList>
    </citation>
    <scope>IDENTIFICATION</scope>
</reference>
<dbReference type="PANTHER" id="PTHR15871:SF2">
    <property type="entry name" value="PLECKSTRIN HOMOLOGY DOMAIN-CONTAINING FAMILY O MEMBER 2"/>
    <property type="match status" value="1"/>
</dbReference>
<dbReference type="OMA" id="MPPIKEA"/>
<dbReference type="Gene3D" id="2.30.29.30">
    <property type="entry name" value="Pleckstrin-homology domain (PH domain)/Phosphotyrosine-binding domain (PTB)"/>
    <property type="match status" value="1"/>
</dbReference>
<dbReference type="InterPro" id="IPR011993">
    <property type="entry name" value="PH-like_dom_sf"/>
</dbReference>
<dbReference type="InterPro" id="IPR043448">
    <property type="entry name" value="PKHO1/2"/>
</dbReference>
<feature type="compositionally biased region" description="Basic and acidic residues" evidence="1">
    <location>
        <begin position="380"/>
        <end position="392"/>
    </location>
</feature>
<dbReference type="GO" id="GO:0071888">
    <property type="term" value="P:macrophage apoptotic process"/>
    <property type="evidence" value="ECO:0007669"/>
    <property type="project" value="TreeGrafter"/>
</dbReference>
<gene>
    <name evidence="3" type="primary">plekho2</name>
</gene>
<reference evidence="3" key="1">
    <citation type="submission" date="2025-08" db="UniProtKB">
        <authorList>
            <consortium name="Ensembl"/>
        </authorList>
    </citation>
    <scope>IDENTIFICATION</scope>
</reference>
<dbReference type="SMART" id="SM00233">
    <property type="entry name" value="PH"/>
    <property type="match status" value="1"/>
</dbReference>
<dbReference type="SUPFAM" id="SSF50729">
    <property type="entry name" value="PH domain-like"/>
    <property type="match status" value="1"/>
</dbReference>
<evidence type="ECO:0000256" key="1">
    <source>
        <dbReference type="SAM" id="MobiDB-lite"/>
    </source>
</evidence>
<dbReference type="Proteomes" id="UP000472276">
    <property type="component" value="Unassembled WGS sequence"/>
</dbReference>
<dbReference type="Pfam" id="PF00169">
    <property type="entry name" value="PH"/>
    <property type="match status" value="1"/>
</dbReference>
<dbReference type="PROSITE" id="PS50003">
    <property type="entry name" value="PH_DOMAIN"/>
    <property type="match status" value="1"/>
</dbReference>
<feature type="compositionally biased region" description="Polar residues" evidence="1">
    <location>
        <begin position="394"/>
        <end position="404"/>
    </location>
</feature>
<feature type="compositionally biased region" description="Low complexity" evidence="1">
    <location>
        <begin position="481"/>
        <end position="492"/>
    </location>
</feature>
<sequence length="690" mass="75464">MEDGAKEDPAQKEPKFLSKAGWLKKGYGRLLASYKDRYIQVEKTEIVVYENESFVLQDLQNCLERLDLENYDKCHELKSPFTKKQRLILIRSAKSTNKVHDVKFQAQTAEDKEAWIKALSDGINRAKNKIFDEVKVDQSSNLEHVTRTRPKGNRNRRPPTRIHMKEVADVSSDGILRLDLDLEDAVMPNGAHYANVDGSETSKEKQLVPITEEEAQPDPDVSPPKKIIKPPMPPIKEAKPSTALEDEPQKNDGSEKKVPMPPLKEAKPSASPVEETTEEAKPEKISEITSDASKKAAPPPMPPNKPSSVSNVDALQSKPHSHPPMPPSKEKKPSHPGSETDQQVEGISTEDNEKEDDSRKETIETAVETDEAVQLIAKETSPDVKDDKHESPSTEETVSSNTKMVSECGEQIPTEALRKSPSPHPKFKKNPDECAEPDTQRIESSTATSYPKEGPDNTASVISVDSKDALAESEVPSLNDSTTESLTLSPLLYHLSGEKKKQDEKSVDSGQHSDDESEGSGSQDTLVAATAALRGSHSALDVADASEDNIQISVILRPAQVTTVPQVSSKNIKPIPPLKPSAKARSASIGDLLSESDACTQMKESSRGGAVSAGGSSDDVIKLETEVALEMEKTSKLLCKVSQDHGGSEEEDVPGDLLAEAMEKLKKADHVLREVKKLKFATNGSKRKSW</sequence>
<dbReference type="AlphaFoldDB" id="A0A668TTQ3"/>
<feature type="region of interest" description="Disordered" evidence="1">
    <location>
        <begin position="191"/>
        <end position="529"/>
    </location>
</feature>
<dbReference type="Ensembl" id="ENSOABT00000030543.2">
    <property type="protein sequence ID" value="ENSOABP00000029716.2"/>
    <property type="gene ID" value="ENSOABG00000013780.2"/>
</dbReference>
<evidence type="ECO:0000259" key="2">
    <source>
        <dbReference type="PROSITE" id="PS50003"/>
    </source>
</evidence>
<evidence type="ECO:0000313" key="3">
    <source>
        <dbReference type="Ensembl" id="ENSOABP00000029716.2"/>
    </source>
</evidence>
<feature type="compositionally biased region" description="Polar residues" evidence="1">
    <location>
        <begin position="337"/>
        <end position="346"/>
    </location>
</feature>
<dbReference type="PANTHER" id="PTHR15871">
    <property type="entry name" value="PH DOMAIN-CONTAINING PROTEIN"/>
    <property type="match status" value="1"/>
</dbReference>
<feature type="compositionally biased region" description="Basic and acidic residues" evidence="1">
    <location>
        <begin position="247"/>
        <end position="258"/>
    </location>
</feature>
<feature type="domain" description="PH" evidence="2">
    <location>
        <begin position="16"/>
        <end position="124"/>
    </location>
</feature>
<organism evidence="3 4">
    <name type="scientific">Oreochromis aureus</name>
    <name type="common">Israeli tilapia</name>
    <name type="synonym">Chromis aureus</name>
    <dbReference type="NCBI Taxonomy" id="47969"/>
    <lineage>
        <taxon>Eukaryota</taxon>
        <taxon>Metazoa</taxon>
        <taxon>Chordata</taxon>
        <taxon>Craniata</taxon>
        <taxon>Vertebrata</taxon>
        <taxon>Euteleostomi</taxon>
        <taxon>Actinopterygii</taxon>
        <taxon>Neopterygii</taxon>
        <taxon>Teleostei</taxon>
        <taxon>Neoteleostei</taxon>
        <taxon>Acanthomorphata</taxon>
        <taxon>Ovalentaria</taxon>
        <taxon>Cichlomorphae</taxon>
        <taxon>Cichliformes</taxon>
        <taxon>Cichlidae</taxon>
        <taxon>African cichlids</taxon>
        <taxon>Pseudocrenilabrinae</taxon>
        <taxon>Oreochromini</taxon>
        <taxon>Oreochromis</taxon>
    </lineage>
</organism>
<evidence type="ECO:0000313" key="4">
    <source>
        <dbReference type="Proteomes" id="UP000472276"/>
    </source>
</evidence>
<accession>A0A668TTQ3</accession>
<keyword evidence="4" id="KW-1185">Reference proteome</keyword>
<protein>
    <recommendedName>
        <fullName evidence="2">PH domain-containing protein</fullName>
    </recommendedName>
</protein>
<proteinExistence type="predicted"/>